<dbReference type="AlphaFoldDB" id="A0A3P1WQU8"/>
<dbReference type="InterPro" id="IPR055370">
    <property type="entry name" value="Lsr2_DNA-bd"/>
</dbReference>
<keyword evidence="1" id="KW-0238">DNA-binding</keyword>
<name>A0A3P1WQU8_9ACTN</name>
<gene>
    <name evidence="4" type="ORF">EII35_10180</name>
</gene>
<evidence type="ECO:0000259" key="2">
    <source>
        <dbReference type="Pfam" id="PF11774"/>
    </source>
</evidence>
<dbReference type="Gene3D" id="4.10.320.10">
    <property type="entry name" value="E3-binding domain"/>
    <property type="match status" value="1"/>
</dbReference>
<proteinExistence type="predicted"/>
<dbReference type="InterPro" id="IPR042261">
    <property type="entry name" value="Lsr2-like_dimerization"/>
</dbReference>
<evidence type="ECO:0000259" key="3">
    <source>
        <dbReference type="Pfam" id="PF23359"/>
    </source>
</evidence>
<dbReference type="InterPro" id="IPR024412">
    <property type="entry name" value="Lsr2_dim_dom"/>
</dbReference>
<feature type="domain" description="Lsr2 dimerization" evidence="2">
    <location>
        <begin position="1"/>
        <end position="57"/>
    </location>
</feature>
<dbReference type="EMBL" id="RQYT01000025">
    <property type="protein sequence ID" value="RRD48964.1"/>
    <property type="molecule type" value="Genomic_DNA"/>
</dbReference>
<reference evidence="4 5" key="1">
    <citation type="submission" date="2018-11" db="EMBL/GenBank/DDBJ databases">
        <title>Genomes From Bacteria Associated with the Canine Oral Cavity: a Test Case for Automated Genome-Based Taxonomic Assignment.</title>
        <authorList>
            <person name="Coil D.A."/>
            <person name="Jospin G."/>
            <person name="Darling A.E."/>
            <person name="Wallis C."/>
            <person name="Davis I.J."/>
            <person name="Harris S."/>
            <person name="Eisen J.A."/>
            <person name="Holcombe L.J."/>
            <person name="O'Flynn C."/>
        </authorList>
    </citation>
    <scope>NUCLEOTIDE SEQUENCE [LARGE SCALE GENOMIC DNA]</scope>
    <source>
        <strain evidence="4 5">OH2822_COT-296</strain>
    </source>
</reference>
<dbReference type="GO" id="GO:0003677">
    <property type="term" value="F:DNA binding"/>
    <property type="evidence" value="ECO:0007669"/>
    <property type="project" value="UniProtKB-KW"/>
</dbReference>
<organism evidence="4 5">
    <name type="scientific">Arachnia propionica</name>
    <dbReference type="NCBI Taxonomy" id="1750"/>
    <lineage>
        <taxon>Bacteria</taxon>
        <taxon>Bacillati</taxon>
        <taxon>Actinomycetota</taxon>
        <taxon>Actinomycetes</taxon>
        <taxon>Propionibacteriales</taxon>
        <taxon>Propionibacteriaceae</taxon>
        <taxon>Arachnia</taxon>
    </lineage>
</organism>
<evidence type="ECO:0000256" key="1">
    <source>
        <dbReference type="ARBA" id="ARBA00023125"/>
    </source>
</evidence>
<dbReference type="GO" id="GO:0016746">
    <property type="term" value="F:acyltransferase activity"/>
    <property type="evidence" value="ECO:0007669"/>
    <property type="project" value="InterPro"/>
</dbReference>
<dbReference type="Gene3D" id="3.30.60.230">
    <property type="entry name" value="Lsr2, dimerization domain"/>
    <property type="match status" value="1"/>
</dbReference>
<dbReference type="RefSeq" id="WP_125228361.1">
    <property type="nucleotide sequence ID" value="NZ_RQYT01000025.1"/>
</dbReference>
<protein>
    <submittedName>
        <fullName evidence="4">Lsr2 family protein</fullName>
    </submittedName>
</protein>
<accession>A0A3P1WQU8</accession>
<dbReference type="InterPro" id="IPR036625">
    <property type="entry name" value="E3-bd_dom_sf"/>
</dbReference>
<dbReference type="Pfam" id="PF23359">
    <property type="entry name" value="Lsr2_DNA-bd"/>
    <property type="match status" value="1"/>
</dbReference>
<sequence>MAREVQILLKDDIDGTEADRNVVFSLDGVEYEIDLSKENIAKLTSSLEPWIAKARRVRGGNTKSRVRRRAASGPATNDVRAWARDQGHVVSDRGRIPAAILAAYEAAH</sequence>
<dbReference type="Proteomes" id="UP000280935">
    <property type="component" value="Unassembled WGS sequence"/>
</dbReference>
<dbReference type="Pfam" id="PF11774">
    <property type="entry name" value="Lsr2"/>
    <property type="match status" value="1"/>
</dbReference>
<evidence type="ECO:0000313" key="5">
    <source>
        <dbReference type="Proteomes" id="UP000280935"/>
    </source>
</evidence>
<evidence type="ECO:0000313" key="4">
    <source>
        <dbReference type="EMBL" id="RRD48964.1"/>
    </source>
</evidence>
<feature type="domain" description="Lsr2 DNA-binding" evidence="3">
    <location>
        <begin position="72"/>
        <end position="107"/>
    </location>
</feature>
<comment type="caution">
    <text evidence="4">The sequence shown here is derived from an EMBL/GenBank/DDBJ whole genome shotgun (WGS) entry which is preliminary data.</text>
</comment>
<dbReference type="OrthoDB" id="4113332at2"/>